<keyword evidence="3" id="KW-1185">Reference proteome</keyword>
<comment type="caution">
    <text evidence="2">The sequence shown here is derived from an EMBL/GenBank/DDBJ whole genome shotgun (WGS) entry which is preliminary data.</text>
</comment>
<reference evidence="2 3" key="1">
    <citation type="journal article" date="2019" name="Commun. Biol.">
        <title>The bagworm genome reveals a unique fibroin gene that provides high tensile strength.</title>
        <authorList>
            <person name="Kono N."/>
            <person name="Nakamura H."/>
            <person name="Ohtoshi R."/>
            <person name="Tomita M."/>
            <person name="Numata K."/>
            <person name="Arakawa K."/>
        </authorList>
    </citation>
    <scope>NUCLEOTIDE SEQUENCE [LARGE SCALE GENOMIC DNA]</scope>
</reference>
<evidence type="ECO:0000256" key="1">
    <source>
        <dbReference type="SAM" id="MobiDB-lite"/>
    </source>
</evidence>
<dbReference type="EMBL" id="BGZK01000352">
    <property type="protein sequence ID" value="GBP38647.1"/>
    <property type="molecule type" value="Genomic_DNA"/>
</dbReference>
<feature type="region of interest" description="Disordered" evidence="1">
    <location>
        <begin position="97"/>
        <end position="117"/>
    </location>
</feature>
<dbReference type="AlphaFoldDB" id="A0A4C1VK22"/>
<proteinExistence type="predicted"/>
<organism evidence="2 3">
    <name type="scientific">Eumeta variegata</name>
    <name type="common">Bagworm moth</name>
    <name type="synonym">Eumeta japonica</name>
    <dbReference type="NCBI Taxonomy" id="151549"/>
    <lineage>
        <taxon>Eukaryota</taxon>
        <taxon>Metazoa</taxon>
        <taxon>Ecdysozoa</taxon>
        <taxon>Arthropoda</taxon>
        <taxon>Hexapoda</taxon>
        <taxon>Insecta</taxon>
        <taxon>Pterygota</taxon>
        <taxon>Neoptera</taxon>
        <taxon>Endopterygota</taxon>
        <taxon>Lepidoptera</taxon>
        <taxon>Glossata</taxon>
        <taxon>Ditrysia</taxon>
        <taxon>Tineoidea</taxon>
        <taxon>Psychidae</taxon>
        <taxon>Oiketicinae</taxon>
        <taxon>Eumeta</taxon>
    </lineage>
</organism>
<dbReference type="Proteomes" id="UP000299102">
    <property type="component" value="Unassembled WGS sequence"/>
</dbReference>
<evidence type="ECO:0000313" key="2">
    <source>
        <dbReference type="EMBL" id="GBP38647.1"/>
    </source>
</evidence>
<accession>A0A4C1VK22</accession>
<protein>
    <submittedName>
        <fullName evidence="2">Uncharacterized protein</fullName>
    </submittedName>
</protein>
<sequence>MENNDSIVDRRTRRPRPGPLRFARFRRVVLFRTTSTPPAEREHISRVPLNRASSITASTNPLTFERSRRLATASAGGARRRGKEGCVFLKLVTAGDVGKKPSHGTTGVPYHAGRARR</sequence>
<name>A0A4C1VK22_EUMVA</name>
<gene>
    <name evidence="2" type="ORF">EVAR_27834_1</name>
</gene>
<evidence type="ECO:0000313" key="3">
    <source>
        <dbReference type="Proteomes" id="UP000299102"/>
    </source>
</evidence>